<dbReference type="Proteomes" id="UP000823914">
    <property type="component" value="Unassembled WGS sequence"/>
</dbReference>
<comment type="caution">
    <text evidence="1">The sequence shown here is derived from an EMBL/GenBank/DDBJ whole genome shotgun (WGS) entry which is preliminary data.</text>
</comment>
<organism evidence="1 2">
    <name type="scientific">Candidatus Treponema excrementipullorum</name>
    <dbReference type="NCBI Taxonomy" id="2838768"/>
    <lineage>
        <taxon>Bacteria</taxon>
        <taxon>Pseudomonadati</taxon>
        <taxon>Spirochaetota</taxon>
        <taxon>Spirochaetia</taxon>
        <taxon>Spirochaetales</taxon>
        <taxon>Treponemataceae</taxon>
        <taxon>Treponema</taxon>
    </lineage>
</organism>
<dbReference type="PROSITE" id="PS51257">
    <property type="entry name" value="PROKAR_LIPOPROTEIN"/>
    <property type="match status" value="1"/>
</dbReference>
<dbReference type="AlphaFoldDB" id="A0A9E2P0E6"/>
<gene>
    <name evidence="1" type="ORF">IAA16_10865</name>
</gene>
<protein>
    <submittedName>
        <fullName evidence="1">SIMPL domain-containing protein</fullName>
    </submittedName>
</protein>
<dbReference type="PANTHER" id="PTHR34387:SF2">
    <property type="entry name" value="SLR1258 PROTEIN"/>
    <property type="match status" value="1"/>
</dbReference>
<name>A0A9E2P0E6_9SPIR</name>
<dbReference type="InterPro" id="IPR052022">
    <property type="entry name" value="26kDa_periplasmic_antigen"/>
</dbReference>
<dbReference type="Gene3D" id="3.30.70.2970">
    <property type="entry name" value="Protein of unknown function (DUF541), domain 2"/>
    <property type="match status" value="1"/>
</dbReference>
<dbReference type="EMBL" id="JAHLFV010000247">
    <property type="protein sequence ID" value="MBU3851059.1"/>
    <property type="molecule type" value="Genomic_DNA"/>
</dbReference>
<dbReference type="Gene3D" id="3.30.110.170">
    <property type="entry name" value="Protein of unknown function (DUF541), domain 1"/>
    <property type="match status" value="1"/>
</dbReference>
<evidence type="ECO:0000313" key="1">
    <source>
        <dbReference type="EMBL" id="MBU3851059.1"/>
    </source>
</evidence>
<dbReference type="PANTHER" id="PTHR34387">
    <property type="entry name" value="SLR1258 PROTEIN"/>
    <property type="match status" value="1"/>
</dbReference>
<reference evidence="1" key="1">
    <citation type="journal article" date="2021" name="PeerJ">
        <title>Extensive microbial diversity within the chicken gut microbiome revealed by metagenomics and culture.</title>
        <authorList>
            <person name="Gilroy R."/>
            <person name="Ravi A."/>
            <person name="Getino M."/>
            <person name="Pursley I."/>
            <person name="Horton D.L."/>
            <person name="Alikhan N.F."/>
            <person name="Baker D."/>
            <person name="Gharbi K."/>
            <person name="Hall N."/>
            <person name="Watson M."/>
            <person name="Adriaenssens E.M."/>
            <person name="Foster-Nyarko E."/>
            <person name="Jarju S."/>
            <person name="Secka A."/>
            <person name="Antonio M."/>
            <person name="Oren A."/>
            <person name="Chaudhuri R.R."/>
            <person name="La Ragione R."/>
            <person name="Hildebrand F."/>
            <person name="Pallen M.J."/>
        </authorList>
    </citation>
    <scope>NUCLEOTIDE SEQUENCE</scope>
    <source>
        <strain evidence="1">Gambia15-2214</strain>
    </source>
</reference>
<dbReference type="Pfam" id="PF04402">
    <property type="entry name" value="SIMPL"/>
    <property type="match status" value="1"/>
</dbReference>
<reference evidence="1" key="2">
    <citation type="submission" date="2021-04" db="EMBL/GenBank/DDBJ databases">
        <authorList>
            <person name="Gilroy R."/>
        </authorList>
    </citation>
    <scope>NUCLEOTIDE SEQUENCE</scope>
    <source>
        <strain evidence="1">Gambia15-2214</strain>
    </source>
</reference>
<dbReference type="InterPro" id="IPR007497">
    <property type="entry name" value="SIMPL/DUF541"/>
</dbReference>
<dbReference type="GO" id="GO:0006974">
    <property type="term" value="P:DNA damage response"/>
    <property type="evidence" value="ECO:0007669"/>
    <property type="project" value="TreeGrafter"/>
</dbReference>
<accession>A0A9E2P0E6</accession>
<evidence type="ECO:0000313" key="2">
    <source>
        <dbReference type="Proteomes" id="UP000823914"/>
    </source>
</evidence>
<sequence>MKKINFIFILVVFSLVFMSCSQKEDIQRTVSVSGSGAVQVVPDQAVLELSVVTWNASVSKASEENALLMSQVQSALESKGVTKDSYSTSNYSIRRDMSYVDGRSVPGDYVASNVLNVVLSDITKVGEIIDVAISAGANELSSLSFTVSDSSPYMEEARRLAVEQARSKADVLAETAGAKLGRVMQITEQSYAQPLYKSNFSVMADATAATPVQAGKQDITVSVNVLYELQ</sequence>
<proteinExistence type="predicted"/>